<name>Q91GK2_NPVEP</name>
<organismHost>
    <name type="scientific">Lepidoptera</name>
    <name type="common">moths &amp; butterflies</name>
    <dbReference type="NCBI Taxonomy" id="7088"/>
</organismHost>
<evidence type="ECO:0000313" key="2">
    <source>
        <dbReference type="EMBL" id="AAK85613.1"/>
    </source>
</evidence>
<dbReference type="KEGG" id="vg:1727405"/>
<dbReference type="InterPro" id="IPR008416">
    <property type="entry name" value="Baculo_VP1054"/>
</dbReference>
<keyword evidence="3" id="KW-1185">Reference proteome</keyword>
<evidence type="ECO:0008006" key="4">
    <source>
        <dbReference type="Google" id="ProtNLM"/>
    </source>
</evidence>
<evidence type="ECO:0000256" key="1">
    <source>
        <dbReference type="SAM" id="MobiDB-lite"/>
    </source>
</evidence>
<evidence type="ECO:0000313" key="3">
    <source>
        <dbReference type="Proteomes" id="UP000203221"/>
    </source>
</evidence>
<dbReference type="EMBL" id="AY043265">
    <property type="protein sequence ID" value="AAK85613.1"/>
    <property type="molecule type" value="Genomic_DNA"/>
</dbReference>
<dbReference type="Proteomes" id="UP000203221">
    <property type="component" value="Segment"/>
</dbReference>
<accession>Q91GK2</accession>
<proteinExistence type="predicted"/>
<feature type="region of interest" description="Disordered" evidence="1">
    <location>
        <begin position="328"/>
        <end position="347"/>
    </location>
</feature>
<dbReference type="OrthoDB" id="6189at10239"/>
<reference evidence="2 3" key="1">
    <citation type="journal article" date="2002" name="J. Gen. Virol.">
        <title>Whole genome analysis of the Epiphyas postvittana nucleopolyhedrovirus.</title>
        <authorList>
            <person name="Hyink O."/>
            <person name="Dellow R.A."/>
            <person name="Olsen M.J."/>
            <person name="Caradoc-Davies K.M.B."/>
            <person name="Drake K."/>
            <person name="Herniou E.A."/>
            <person name="Cory J.S."/>
            <person name="O'Reilly D.R."/>
            <person name="Ward V.K."/>
        </authorList>
    </citation>
    <scope>NUCLEOTIDE SEQUENCE [LARGE SCALE GENOMIC DNA]</scope>
</reference>
<protein>
    <recommendedName>
        <fullName evidence="4">VP1054</fullName>
    </recommendedName>
</protein>
<dbReference type="RefSeq" id="NP_203218.1">
    <property type="nucleotide sequence ID" value="NC_003083.1"/>
</dbReference>
<organism evidence="2 3">
    <name type="scientific">Epiphyas postvittana nucleopolyhedrovirus</name>
    <name type="common">EppoMNPV</name>
    <dbReference type="NCBI Taxonomy" id="70600"/>
    <lineage>
        <taxon>Viruses</taxon>
        <taxon>Viruses incertae sedis</taxon>
        <taxon>Naldaviricetes</taxon>
        <taxon>Lefavirales</taxon>
        <taxon>Baculoviridae</taxon>
        <taxon>Alphabaculovirus</taxon>
        <taxon>Alphabaculovirus eppostvittanae</taxon>
    </lineage>
</organism>
<dbReference type="GeneID" id="1727405"/>
<sequence length="381" mass="43807">MCSTKQLIALNPCASVKLMPYKPIRATKMQCWMHPRRATCRVQQIRNAYHDEYNESDLLHMTLYSDIFLDERGQPYYRRLLRKRFDGAAARRVFFNAGQIHDCLLLKPINNERFKGIEEAGETNMNTLKIICKTVVNTLGRLMKDEYLLIVDRLFVDLVYSEFKAVVLPQHAYIIKQACAQTDSENSDDDERCERRVESPWNQIINMFYVTANNREEDGQYNVWQRQSQYIYQTFLVYVTMLTTILKQSNPFIISESGSVSIILRNLGKCPENPERVKCCKLSYGGAPPGHIMCPPRAIVKKIYSYINWALNPHKDRRYSALIARPSDSVTGGGSGDLQENTNGDLHPDDITPLSLLDWDNFVSAYMDYFGASPNERPAGI</sequence>
<dbReference type="Pfam" id="PF05789">
    <property type="entry name" value="Baculo_VP1054"/>
    <property type="match status" value="1"/>
</dbReference>